<gene>
    <name evidence="12" type="ORF">COR50_11700</name>
</gene>
<dbReference type="PANTHER" id="PTHR43547:SF2">
    <property type="entry name" value="HYBRID SIGNAL TRANSDUCTION HISTIDINE KINASE C"/>
    <property type="match status" value="1"/>
</dbReference>
<dbReference type="InterPro" id="IPR003594">
    <property type="entry name" value="HATPase_dom"/>
</dbReference>
<evidence type="ECO:0000259" key="9">
    <source>
        <dbReference type="PROSITE" id="PS01124"/>
    </source>
</evidence>
<dbReference type="PRINTS" id="PR00344">
    <property type="entry name" value="BCTRLSENSOR"/>
</dbReference>
<name>A0A291QV12_9BACT</name>
<dbReference type="SMART" id="SM00387">
    <property type="entry name" value="HATPase_c"/>
    <property type="match status" value="1"/>
</dbReference>
<dbReference type="Pfam" id="PF07494">
    <property type="entry name" value="Reg_prop"/>
    <property type="match status" value="5"/>
</dbReference>
<dbReference type="CDD" id="cd00156">
    <property type="entry name" value="REC"/>
    <property type="match status" value="1"/>
</dbReference>
<evidence type="ECO:0000256" key="2">
    <source>
        <dbReference type="ARBA" id="ARBA00012438"/>
    </source>
</evidence>
<evidence type="ECO:0000256" key="5">
    <source>
        <dbReference type="ARBA" id="ARBA00023163"/>
    </source>
</evidence>
<evidence type="ECO:0000256" key="8">
    <source>
        <dbReference type="SAM" id="Phobius"/>
    </source>
</evidence>
<feature type="coiled-coil region" evidence="7">
    <location>
        <begin position="803"/>
        <end position="855"/>
    </location>
</feature>
<dbReference type="OrthoDB" id="9797097at2"/>
<dbReference type="PROSITE" id="PS50109">
    <property type="entry name" value="HIS_KIN"/>
    <property type="match status" value="1"/>
</dbReference>
<proteinExistence type="predicted"/>
<keyword evidence="3 6" id="KW-0597">Phosphoprotein</keyword>
<dbReference type="PANTHER" id="PTHR43547">
    <property type="entry name" value="TWO-COMPONENT HISTIDINE KINASE"/>
    <property type="match status" value="1"/>
</dbReference>
<organism evidence="12 13">
    <name type="scientific">Chitinophaga caeni</name>
    <dbReference type="NCBI Taxonomy" id="2029983"/>
    <lineage>
        <taxon>Bacteria</taxon>
        <taxon>Pseudomonadati</taxon>
        <taxon>Bacteroidota</taxon>
        <taxon>Chitinophagia</taxon>
        <taxon>Chitinophagales</taxon>
        <taxon>Chitinophagaceae</taxon>
        <taxon>Chitinophaga</taxon>
    </lineage>
</organism>
<accession>A0A291QV12</accession>
<dbReference type="InterPro" id="IPR011006">
    <property type="entry name" value="CheY-like_superfamily"/>
</dbReference>
<dbReference type="InterPro" id="IPR005467">
    <property type="entry name" value="His_kinase_dom"/>
</dbReference>
<dbReference type="InterPro" id="IPR036890">
    <property type="entry name" value="HATPase_C_sf"/>
</dbReference>
<dbReference type="SUPFAM" id="SSF63829">
    <property type="entry name" value="Calcium-dependent phosphotriesterase"/>
    <property type="match status" value="3"/>
</dbReference>
<dbReference type="Pfam" id="PF07495">
    <property type="entry name" value="Y_Y_Y"/>
    <property type="match status" value="1"/>
</dbReference>
<dbReference type="Proteomes" id="UP000220133">
    <property type="component" value="Chromosome"/>
</dbReference>
<dbReference type="InterPro" id="IPR036097">
    <property type="entry name" value="HisK_dim/P_sf"/>
</dbReference>
<keyword evidence="8" id="KW-0812">Transmembrane</keyword>
<evidence type="ECO:0000256" key="1">
    <source>
        <dbReference type="ARBA" id="ARBA00000085"/>
    </source>
</evidence>
<dbReference type="InterPro" id="IPR015943">
    <property type="entry name" value="WD40/YVTN_repeat-like_dom_sf"/>
</dbReference>
<evidence type="ECO:0000313" key="12">
    <source>
        <dbReference type="EMBL" id="ATL47775.1"/>
    </source>
</evidence>
<dbReference type="InterPro" id="IPR004358">
    <property type="entry name" value="Sig_transdc_His_kin-like_C"/>
</dbReference>
<keyword evidence="13" id="KW-1185">Reference proteome</keyword>
<dbReference type="InterPro" id="IPR003661">
    <property type="entry name" value="HisK_dim/P_dom"/>
</dbReference>
<dbReference type="CDD" id="cd00082">
    <property type="entry name" value="HisKA"/>
    <property type="match status" value="1"/>
</dbReference>
<dbReference type="EMBL" id="CP023777">
    <property type="protein sequence ID" value="ATL47775.1"/>
    <property type="molecule type" value="Genomic_DNA"/>
</dbReference>
<dbReference type="SUPFAM" id="SSF55874">
    <property type="entry name" value="ATPase domain of HSP90 chaperone/DNA topoisomerase II/histidine kinase"/>
    <property type="match status" value="1"/>
</dbReference>
<dbReference type="SUPFAM" id="SSF47384">
    <property type="entry name" value="Homodimeric domain of signal transducing histidine kinase"/>
    <property type="match status" value="1"/>
</dbReference>
<dbReference type="SMART" id="SM00448">
    <property type="entry name" value="REC"/>
    <property type="match status" value="1"/>
</dbReference>
<dbReference type="InterPro" id="IPR009057">
    <property type="entry name" value="Homeodomain-like_sf"/>
</dbReference>
<keyword evidence="8" id="KW-1133">Transmembrane helix</keyword>
<comment type="catalytic activity">
    <reaction evidence="1">
        <text>ATP + protein L-histidine = ADP + protein N-phospho-L-histidine.</text>
        <dbReference type="EC" id="2.7.13.3"/>
    </reaction>
</comment>
<dbReference type="PROSITE" id="PS01124">
    <property type="entry name" value="HTH_ARAC_FAMILY_2"/>
    <property type="match status" value="1"/>
</dbReference>
<dbReference type="Gene3D" id="2.60.40.10">
    <property type="entry name" value="Immunoglobulins"/>
    <property type="match status" value="1"/>
</dbReference>
<dbReference type="GO" id="GO:0043565">
    <property type="term" value="F:sequence-specific DNA binding"/>
    <property type="evidence" value="ECO:0007669"/>
    <property type="project" value="InterPro"/>
</dbReference>
<dbReference type="InterPro" id="IPR011110">
    <property type="entry name" value="Reg_prop"/>
</dbReference>
<keyword evidence="8" id="KW-0472">Membrane</keyword>
<dbReference type="Gene3D" id="3.40.50.2300">
    <property type="match status" value="1"/>
</dbReference>
<dbReference type="InterPro" id="IPR018060">
    <property type="entry name" value="HTH_AraC"/>
</dbReference>
<dbReference type="Gene3D" id="2.130.10.10">
    <property type="entry name" value="YVTN repeat-like/Quinoprotein amine dehydrogenase"/>
    <property type="match status" value="4"/>
</dbReference>
<evidence type="ECO:0000313" key="13">
    <source>
        <dbReference type="Proteomes" id="UP000220133"/>
    </source>
</evidence>
<dbReference type="KEGG" id="cbae:COR50_11700"/>
<feature type="domain" description="Histidine kinase" evidence="10">
    <location>
        <begin position="893"/>
        <end position="1112"/>
    </location>
</feature>
<evidence type="ECO:0000256" key="4">
    <source>
        <dbReference type="ARBA" id="ARBA00023015"/>
    </source>
</evidence>
<sequence>MLFSWLCMCCFIYVKGQRRNYNFYNYSTDNGLLTNDYQKIFYDSKGYVWLASFDGLFRWDGYSVKKYAQREGDSLSLDNNIVYAIYEDSQHHLWVGTIDGLNLYDPSLDVFKRIPLTPDHPKIPVNDILEDSLHQLWLGTSNGLCLFDTDSYQTEWFHSPENESILFCLTEGADNTLWAGTFNHGVLQFNTKRRTFKSFKNSPGKNTSLSSNKIQCILIDRQNRIWIGTEDRGLTVMDRDGKKLASYDNISGVQPFTHSNVRSLYEDKEGNIWIGIGREVLCMVKPGTLQPEPLKIRAQNNGREEVAYVTSITEDDFGNTWFATAGNGLFTTNHNKNVFQNWLTRQTAVKGLNSTVTTSFYEDASHNIWIGTAGSGILHFNPGATLPGFQLQPQLASLAVNDVKGDPDGHIWIATWADGLKELDPKTGKLTSYMYDNANQNSLVNNDVKALLVDDSLIWIGTHGEGLTIYNRLSRQFTHYKNNHKYPFNLQEPAWVNHLYKDRKGRVWISTYSGLFLYDGAQLQHYSHSEDSTSINSNSVNMVTEDNSGRIWVITEQGLDCFNEELQKFEHFNQRLALPTSMKSIICDAQGNLWLGTNDGLISIHPNNYKTVRFDKDDGLYEKTYFQKAVLKSANGTLYFGGPKGFSSFNPLALKSVEMPSRFYFTELSILGETQSPGSPNSILKRSLNTTDTITLTQKQSFFSIGFTAINQYAPQKIKYSYRLNGYEDWIDDVDERKISFSHLQPGIYKLQVRYSDIYGEWQPTIHSLYIQILPYWWQTWWWKFMMAILAIIITVAIFYWRVNSVKKRNRLLKQEVKKQTAQLQAAHNSLVEQHDKVRLQKEELESSYDEIVRQTDKILLQQQQISNQNIELEQAVSLLEKSNASKDYFFSILAHDLKNPVAALRELSSFMKSQLGKVDMQTLRDYVENMYSASSKVFDLLVNLLSWSMSQSRQIQFVPVACNLDQLIHESVELLLQQAQEKNIQFKLKLEDQLWITADYQMMAVVIRNLLSNSIKFSQHNSTVTITSQQRDQGKVLLIIEDEGVGMHQKQLDSLFDINKSDLQSGTAGEKGTGLGLVIVHDFLEANHASIKVSSQVGKGSVFEILLPVAHEIPGQATNETGEINNMLSSNSWQQLPAEKFVKLKGKKILIVEDSKEMRDYLRWLLADIFEIFEATDGAEAYQMAIHEMPSIIITDLLMPNTDGLTFCKQLKAQKATSHIPVIILTSQSDATIQANSYEAGAEAFLVKPVQQEILTQLLLNILQKQDSLYKGIREQIFQDQEHSLAGKELLSEVDQQFLDELIRYIESQVSNPELDAKQVCKAMFISRTLLYNKVKSLTGQTVHEFIKAIRLRKSVQLLLDGNMSISQIALEVGFNSHSYFDKCFIKQFGMGPKEFVNSKKTIK</sequence>
<dbReference type="GO" id="GO:0003700">
    <property type="term" value="F:DNA-binding transcription factor activity"/>
    <property type="evidence" value="ECO:0007669"/>
    <property type="project" value="InterPro"/>
</dbReference>
<evidence type="ECO:0000256" key="3">
    <source>
        <dbReference type="ARBA" id="ARBA00022553"/>
    </source>
</evidence>
<dbReference type="PROSITE" id="PS50110">
    <property type="entry name" value="RESPONSE_REGULATORY"/>
    <property type="match status" value="1"/>
</dbReference>
<keyword evidence="7" id="KW-0175">Coiled coil</keyword>
<keyword evidence="4" id="KW-0805">Transcription regulation</keyword>
<reference evidence="12 13" key="1">
    <citation type="submission" date="2017-10" db="EMBL/GenBank/DDBJ databases">
        <title>Paenichitinophaga pekingensis gen. nov., sp. nov., isolated from activated sludge.</title>
        <authorList>
            <person name="Jin D."/>
            <person name="Kong X."/>
            <person name="Deng Y."/>
            <person name="Bai Z."/>
        </authorList>
    </citation>
    <scope>NUCLEOTIDE SEQUENCE [LARGE SCALE GENOMIC DNA]</scope>
    <source>
        <strain evidence="12 13">13</strain>
    </source>
</reference>
<dbReference type="SMART" id="SM00342">
    <property type="entry name" value="HTH_ARAC"/>
    <property type="match status" value="1"/>
</dbReference>
<dbReference type="InterPro" id="IPR013783">
    <property type="entry name" value="Ig-like_fold"/>
</dbReference>
<evidence type="ECO:0000256" key="6">
    <source>
        <dbReference type="PROSITE-ProRule" id="PRU00169"/>
    </source>
</evidence>
<feature type="modified residue" description="4-aspartylphosphate" evidence="6">
    <location>
        <position position="1197"/>
    </location>
</feature>
<keyword evidence="5" id="KW-0804">Transcription</keyword>
<feature type="domain" description="Response regulatory" evidence="11">
    <location>
        <begin position="1149"/>
        <end position="1264"/>
    </location>
</feature>
<dbReference type="SUPFAM" id="SSF46689">
    <property type="entry name" value="Homeodomain-like"/>
    <property type="match status" value="1"/>
</dbReference>
<dbReference type="Gene3D" id="1.10.287.130">
    <property type="match status" value="1"/>
</dbReference>
<dbReference type="Pfam" id="PF02518">
    <property type="entry name" value="HATPase_c"/>
    <property type="match status" value="1"/>
</dbReference>
<dbReference type="Pfam" id="PF00072">
    <property type="entry name" value="Response_reg"/>
    <property type="match status" value="1"/>
</dbReference>
<dbReference type="InterPro" id="IPR001789">
    <property type="entry name" value="Sig_transdc_resp-reg_receiver"/>
</dbReference>
<dbReference type="SUPFAM" id="SSF52172">
    <property type="entry name" value="CheY-like"/>
    <property type="match status" value="1"/>
</dbReference>
<evidence type="ECO:0000259" key="10">
    <source>
        <dbReference type="PROSITE" id="PS50109"/>
    </source>
</evidence>
<evidence type="ECO:0000256" key="7">
    <source>
        <dbReference type="SAM" id="Coils"/>
    </source>
</evidence>
<dbReference type="Pfam" id="PF12833">
    <property type="entry name" value="HTH_18"/>
    <property type="match status" value="1"/>
</dbReference>
<dbReference type="SMART" id="SM00388">
    <property type="entry name" value="HisKA"/>
    <property type="match status" value="1"/>
</dbReference>
<dbReference type="Gene3D" id="3.30.565.10">
    <property type="entry name" value="Histidine kinase-like ATPase, C-terminal domain"/>
    <property type="match status" value="1"/>
</dbReference>
<feature type="domain" description="HTH araC/xylS-type" evidence="9">
    <location>
        <begin position="1301"/>
        <end position="1400"/>
    </location>
</feature>
<protein>
    <recommendedName>
        <fullName evidence="2">histidine kinase</fullName>
        <ecNumber evidence="2">2.7.13.3</ecNumber>
    </recommendedName>
</protein>
<dbReference type="EC" id="2.7.13.3" evidence="2"/>
<dbReference type="GO" id="GO:0000155">
    <property type="term" value="F:phosphorelay sensor kinase activity"/>
    <property type="evidence" value="ECO:0007669"/>
    <property type="project" value="InterPro"/>
</dbReference>
<dbReference type="Gene3D" id="1.10.10.60">
    <property type="entry name" value="Homeodomain-like"/>
    <property type="match status" value="1"/>
</dbReference>
<feature type="transmembrane region" description="Helical" evidence="8">
    <location>
        <begin position="781"/>
        <end position="801"/>
    </location>
</feature>
<evidence type="ECO:0000259" key="11">
    <source>
        <dbReference type="PROSITE" id="PS50110"/>
    </source>
</evidence>
<dbReference type="InterPro" id="IPR011123">
    <property type="entry name" value="Y_Y_Y"/>
</dbReference>